<dbReference type="InterPro" id="IPR005631">
    <property type="entry name" value="SDH"/>
</dbReference>
<organism evidence="6 7">
    <name type="scientific">Crenobacter intestini</name>
    <dbReference type="NCBI Taxonomy" id="2563443"/>
    <lineage>
        <taxon>Bacteria</taxon>
        <taxon>Pseudomonadati</taxon>
        <taxon>Pseudomonadota</taxon>
        <taxon>Betaproteobacteria</taxon>
        <taxon>Neisseriales</taxon>
        <taxon>Neisseriaceae</taxon>
        <taxon>Crenobacter</taxon>
    </lineage>
</organism>
<dbReference type="EMBL" id="STGJ01000010">
    <property type="protein sequence ID" value="TIC82113.1"/>
    <property type="molecule type" value="Genomic_DNA"/>
</dbReference>
<evidence type="ECO:0000313" key="6">
    <source>
        <dbReference type="EMBL" id="TIC82113.1"/>
    </source>
</evidence>
<accession>A0A4V6TSW2</accession>
<dbReference type="AlphaFoldDB" id="A0A4V6TSW2"/>
<dbReference type="Pfam" id="PF03937">
    <property type="entry name" value="Sdh5"/>
    <property type="match status" value="1"/>
</dbReference>
<dbReference type="Proteomes" id="UP000308891">
    <property type="component" value="Unassembled WGS sequence"/>
</dbReference>
<dbReference type="GO" id="GO:0006105">
    <property type="term" value="P:succinate metabolic process"/>
    <property type="evidence" value="ECO:0007669"/>
    <property type="project" value="TreeGrafter"/>
</dbReference>
<keyword evidence="5" id="KW-0143">Chaperone</keyword>
<proteinExistence type="inferred from homology"/>
<evidence type="ECO:0000256" key="1">
    <source>
        <dbReference type="ARBA" id="ARBA00004496"/>
    </source>
</evidence>
<dbReference type="SUPFAM" id="SSF109910">
    <property type="entry name" value="YgfY-like"/>
    <property type="match status" value="1"/>
</dbReference>
<dbReference type="Gene3D" id="1.10.150.250">
    <property type="entry name" value="Flavinator of succinate dehydrogenase"/>
    <property type="match status" value="1"/>
</dbReference>
<comment type="subcellular location">
    <subcellularLocation>
        <location evidence="1">Cytoplasm</location>
    </subcellularLocation>
</comment>
<keyword evidence="4" id="KW-0963">Cytoplasm</keyword>
<dbReference type="PANTHER" id="PTHR39585:SF1">
    <property type="entry name" value="FAD ASSEMBLY FACTOR SDHE"/>
    <property type="match status" value="1"/>
</dbReference>
<dbReference type="RefSeq" id="WP_136553650.1">
    <property type="nucleotide sequence ID" value="NZ_STGJ01000010.1"/>
</dbReference>
<gene>
    <name evidence="6" type="ORF">E5K04_10180</name>
</gene>
<keyword evidence="7" id="KW-1185">Reference proteome</keyword>
<evidence type="ECO:0000313" key="7">
    <source>
        <dbReference type="Proteomes" id="UP000308891"/>
    </source>
</evidence>
<evidence type="ECO:0000256" key="4">
    <source>
        <dbReference type="ARBA" id="ARBA00022490"/>
    </source>
</evidence>
<evidence type="ECO:0000256" key="5">
    <source>
        <dbReference type="ARBA" id="ARBA00023186"/>
    </source>
</evidence>
<name>A0A4V6TSW2_9NEIS</name>
<sequence>MSEIDPIEKKRIRWRSRRGLLELDLVLTRFLETRYDALTPAEFAAYTRLLELPDTDFLDLVNGKADTEDAELAPIVAMLRSV</sequence>
<comment type="caution">
    <text evidence="6">The sequence shown here is derived from an EMBL/GenBank/DDBJ whole genome shotgun (WGS) entry which is preliminary data.</text>
</comment>
<comment type="similarity">
    <text evidence="2">Belongs to the SdhE FAD assembly factor family.</text>
</comment>
<dbReference type="InterPro" id="IPR036714">
    <property type="entry name" value="SDH_sf"/>
</dbReference>
<reference evidence="6 7" key="1">
    <citation type="submission" date="2019-04" db="EMBL/GenBank/DDBJ databases">
        <title>Crenobacter sp. nov.</title>
        <authorList>
            <person name="Shi S."/>
        </authorList>
    </citation>
    <scope>NUCLEOTIDE SEQUENCE [LARGE SCALE GENOMIC DNA]</scope>
    <source>
        <strain evidence="6 7">GY 70310</strain>
    </source>
</reference>
<evidence type="ECO:0000256" key="3">
    <source>
        <dbReference type="ARBA" id="ARBA00019418"/>
    </source>
</evidence>
<protein>
    <recommendedName>
        <fullName evidence="3">FAD assembly factor SdhE</fullName>
    </recommendedName>
</protein>
<evidence type="ECO:0000256" key="2">
    <source>
        <dbReference type="ARBA" id="ARBA00008571"/>
    </source>
</evidence>
<dbReference type="GO" id="GO:0005737">
    <property type="term" value="C:cytoplasm"/>
    <property type="evidence" value="ECO:0007669"/>
    <property type="project" value="UniProtKB-SubCell"/>
</dbReference>
<dbReference type="PANTHER" id="PTHR39585">
    <property type="entry name" value="FAD ASSEMBLY FACTOR SDHE"/>
    <property type="match status" value="1"/>
</dbReference>
<dbReference type="OrthoDB" id="9180899at2"/>
<dbReference type="InterPro" id="IPR050531">
    <property type="entry name" value="SdhE_FAD_assembly_factor"/>
</dbReference>